<proteinExistence type="predicted"/>
<organism evidence="1 2">
    <name type="scientific">Arcticibacter svalbardensis MN12-7</name>
    <dbReference type="NCBI Taxonomy" id="1150600"/>
    <lineage>
        <taxon>Bacteria</taxon>
        <taxon>Pseudomonadati</taxon>
        <taxon>Bacteroidota</taxon>
        <taxon>Sphingobacteriia</taxon>
        <taxon>Sphingobacteriales</taxon>
        <taxon>Sphingobacteriaceae</taxon>
        <taxon>Arcticibacter</taxon>
    </lineage>
</organism>
<comment type="caution">
    <text evidence="1">The sequence shown here is derived from an EMBL/GenBank/DDBJ whole genome shotgun (WGS) entry which is preliminary data.</text>
</comment>
<sequence length="130" mass="14029">MLFFVVLSSWSYAQTGSISGQVLDETNQPLPGASISITSLNRATSTDGNGQFKLNAIPTGTYSISASFIGFQILKRNVTVVSGDTKVNIKLTPLAQNLTEVVVIGYGTQQKRMLPVPLQQLELKISKKVL</sequence>
<dbReference type="SUPFAM" id="SSF49464">
    <property type="entry name" value="Carboxypeptidase regulatory domain-like"/>
    <property type="match status" value="1"/>
</dbReference>
<dbReference type="AlphaFoldDB" id="R9GP11"/>
<dbReference type="STRING" id="1150600.ADIARSV_3395"/>
<accession>R9GP11</accession>
<dbReference type="eggNOG" id="COG4771">
    <property type="taxonomic scope" value="Bacteria"/>
</dbReference>
<keyword evidence="2" id="KW-1185">Reference proteome</keyword>
<dbReference type="InterPro" id="IPR008969">
    <property type="entry name" value="CarboxyPept-like_regulatory"/>
</dbReference>
<evidence type="ECO:0000313" key="2">
    <source>
        <dbReference type="Proteomes" id="UP000014174"/>
    </source>
</evidence>
<dbReference type="Proteomes" id="UP000014174">
    <property type="component" value="Unassembled WGS sequence"/>
</dbReference>
<reference evidence="1 2" key="1">
    <citation type="journal article" date="2013" name="Genome Announc.">
        <title>Draft Genome Sequence of Arcticibacter svalbardensis Strain MN12-7T, a Member of the Family Sphingobacteriaceae Isolated from an Arctic Soil Sample.</title>
        <authorList>
            <person name="Shivaji S."/>
            <person name="Ara S."/>
            <person name="Prasad S."/>
            <person name="Manasa B.P."/>
            <person name="Begum Z."/>
            <person name="Singh A."/>
            <person name="Kumar Pinnaka A."/>
        </authorList>
    </citation>
    <scope>NUCLEOTIDE SEQUENCE [LARGE SCALE GENOMIC DNA]</scope>
    <source>
        <strain evidence="1 2">MN12-7</strain>
    </source>
</reference>
<gene>
    <name evidence="1" type="ORF">ADIARSV_3395</name>
</gene>
<dbReference type="EMBL" id="AQPN01000114">
    <property type="protein sequence ID" value="EOR93456.1"/>
    <property type="molecule type" value="Genomic_DNA"/>
</dbReference>
<evidence type="ECO:0000313" key="1">
    <source>
        <dbReference type="EMBL" id="EOR93456.1"/>
    </source>
</evidence>
<name>R9GP11_9SPHI</name>
<keyword evidence="1" id="KW-0675">Receptor</keyword>
<dbReference type="Pfam" id="PF13715">
    <property type="entry name" value="CarbopepD_reg_2"/>
    <property type="match status" value="1"/>
</dbReference>
<dbReference type="Gene3D" id="2.60.40.1120">
    <property type="entry name" value="Carboxypeptidase-like, regulatory domain"/>
    <property type="match status" value="1"/>
</dbReference>
<protein>
    <submittedName>
        <fullName evidence="1">TonB-dependent receptor</fullName>
    </submittedName>
</protein>